<dbReference type="EMBL" id="BPLR01002144">
    <property type="protein sequence ID" value="GIX70469.1"/>
    <property type="molecule type" value="Genomic_DNA"/>
</dbReference>
<name>A0AAV4MI41_CAEEX</name>
<evidence type="ECO:0000313" key="1">
    <source>
        <dbReference type="EMBL" id="GIX70469.1"/>
    </source>
</evidence>
<dbReference type="AlphaFoldDB" id="A0AAV4MI41"/>
<sequence length="77" mass="9048">MARSLSVMSLKGLGAWVQYLSHSNARSQSYSWRIIFGRKGRPILRNTQPSMAEHYYLSGRDLLERWPGRLHRFRLCP</sequence>
<evidence type="ECO:0000313" key="2">
    <source>
        <dbReference type="Proteomes" id="UP001054945"/>
    </source>
</evidence>
<gene>
    <name evidence="1" type="ORF">CEXT_347801</name>
</gene>
<keyword evidence="2" id="KW-1185">Reference proteome</keyword>
<protein>
    <submittedName>
        <fullName evidence="1">Uncharacterized protein</fullName>
    </submittedName>
</protein>
<organism evidence="1 2">
    <name type="scientific">Caerostris extrusa</name>
    <name type="common">Bark spider</name>
    <name type="synonym">Caerostris bankana</name>
    <dbReference type="NCBI Taxonomy" id="172846"/>
    <lineage>
        <taxon>Eukaryota</taxon>
        <taxon>Metazoa</taxon>
        <taxon>Ecdysozoa</taxon>
        <taxon>Arthropoda</taxon>
        <taxon>Chelicerata</taxon>
        <taxon>Arachnida</taxon>
        <taxon>Araneae</taxon>
        <taxon>Araneomorphae</taxon>
        <taxon>Entelegynae</taxon>
        <taxon>Araneoidea</taxon>
        <taxon>Araneidae</taxon>
        <taxon>Caerostris</taxon>
    </lineage>
</organism>
<accession>A0AAV4MI41</accession>
<comment type="caution">
    <text evidence="1">The sequence shown here is derived from an EMBL/GenBank/DDBJ whole genome shotgun (WGS) entry which is preliminary data.</text>
</comment>
<proteinExistence type="predicted"/>
<reference evidence="1 2" key="1">
    <citation type="submission" date="2021-06" db="EMBL/GenBank/DDBJ databases">
        <title>Caerostris extrusa draft genome.</title>
        <authorList>
            <person name="Kono N."/>
            <person name="Arakawa K."/>
        </authorList>
    </citation>
    <scope>NUCLEOTIDE SEQUENCE [LARGE SCALE GENOMIC DNA]</scope>
</reference>
<dbReference type="Proteomes" id="UP001054945">
    <property type="component" value="Unassembled WGS sequence"/>
</dbReference>